<dbReference type="SUPFAM" id="SSF141868">
    <property type="entry name" value="EAL domain-like"/>
    <property type="match status" value="1"/>
</dbReference>
<protein>
    <submittedName>
        <fullName evidence="2">EAL domain-containing protein</fullName>
    </submittedName>
</protein>
<evidence type="ECO:0000313" key="2">
    <source>
        <dbReference type="EMBL" id="MBB1126512.1"/>
    </source>
</evidence>
<dbReference type="InterPro" id="IPR001633">
    <property type="entry name" value="EAL_dom"/>
</dbReference>
<comment type="caution">
    <text evidence="2">The sequence shown here is derived from an EMBL/GenBank/DDBJ whole genome shotgun (WGS) entry which is preliminary data.</text>
</comment>
<name>A0A839HLH4_9GAMM</name>
<dbReference type="InterPro" id="IPR050706">
    <property type="entry name" value="Cyclic-di-GMP_PDE-like"/>
</dbReference>
<dbReference type="Proteomes" id="UP000548632">
    <property type="component" value="Unassembled WGS sequence"/>
</dbReference>
<dbReference type="GO" id="GO:0071111">
    <property type="term" value="F:cyclic-guanylate-specific phosphodiesterase activity"/>
    <property type="evidence" value="ECO:0007669"/>
    <property type="project" value="InterPro"/>
</dbReference>
<dbReference type="Gene3D" id="3.20.20.450">
    <property type="entry name" value="EAL domain"/>
    <property type="match status" value="1"/>
</dbReference>
<accession>A0A839HLH4</accession>
<dbReference type="PROSITE" id="PS50883">
    <property type="entry name" value="EAL"/>
    <property type="match status" value="1"/>
</dbReference>
<dbReference type="CDD" id="cd01948">
    <property type="entry name" value="EAL"/>
    <property type="match status" value="1"/>
</dbReference>
<gene>
    <name evidence="2" type="ORF">HUK38_09740</name>
</gene>
<dbReference type="PANTHER" id="PTHR33121">
    <property type="entry name" value="CYCLIC DI-GMP PHOSPHODIESTERASE PDEF"/>
    <property type="match status" value="1"/>
</dbReference>
<keyword evidence="3" id="KW-1185">Reference proteome</keyword>
<sequence length="437" mass="49418">MNLANMNTILCLGFDAQMWRLSDILEEYRPNWIRLTVLSDNPSVTAALADNEQWDLILCDVTAFYLLHIDKLLVNQMNRSPSLVLVRPLGSSLSPAEAFRRGAADVVTIGDQEHLLMIIEREIINAVMRKELKQLRRTLKSDIAPLPKLTKFEDFNQDPDQENPLLQEQSIEKIIPLVTTSRTEDLRIKRLIESDGLVLEYQPIVTLKLIAEQPALFEALLRLRDEDGRILRPLDFFPVASRHSWLTKLDQWVFHRALATLAHMQTQSGIMAGLFLNLATETLASDLALDAIINTIDTAAIMPGSLVIEVDKEVFSKQKAGLKRLHQILQSYQHGLLIEKFDADDGWLLDLIPNLVTHVKLNCNFLHGAIVDHETEDALRRLISCATNHHAKVIALAVDNANVLPLLYSIGVDYIQGHFVSMPYEELVYPSVHVVEI</sequence>
<dbReference type="SMART" id="SM00052">
    <property type="entry name" value="EAL"/>
    <property type="match status" value="1"/>
</dbReference>
<dbReference type="EMBL" id="JABVCQ010000020">
    <property type="protein sequence ID" value="MBB1126512.1"/>
    <property type="molecule type" value="Genomic_DNA"/>
</dbReference>
<organism evidence="2 3">
    <name type="scientific">Thiospirillum jenense</name>
    <dbReference type="NCBI Taxonomy" id="1653858"/>
    <lineage>
        <taxon>Bacteria</taxon>
        <taxon>Pseudomonadati</taxon>
        <taxon>Pseudomonadota</taxon>
        <taxon>Gammaproteobacteria</taxon>
        <taxon>Chromatiales</taxon>
        <taxon>Chromatiaceae</taxon>
        <taxon>Thiospirillum</taxon>
    </lineage>
</organism>
<evidence type="ECO:0000259" key="1">
    <source>
        <dbReference type="PROSITE" id="PS50883"/>
    </source>
</evidence>
<feature type="domain" description="EAL" evidence="1">
    <location>
        <begin position="181"/>
        <end position="437"/>
    </location>
</feature>
<reference evidence="2 3" key="1">
    <citation type="journal article" date="2020" name="Arch. Microbiol.">
        <title>The genome sequence of the giant phototrophic gammaproteobacterium Thiospirillum jenense gives insight into its physiological properties and phylogenetic relationships.</title>
        <authorList>
            <person name="Imhoff J.F."/>
            <person name="Meyer T.E."/>
            <person name="Kyndt J.A."/>
        </authorList>
    </citation>
    <scope>NUCLEOTIDE SEQUENCE [LARGE SCALE GENOMIC DNA]</scope>
    <source>
        <strain evidence="2 3">DSM 216</strain>
    </source>
</reference>
<dbReference type="Pfam" id="PF00563">
    <property type="entry name" value="EAL"/>
    <property type="match status" value="1"/>
</dbReference>
<dbReference type="PANTHER" id="PTHR33121:SF79">
    <property type="entry name" value="CYCLIC DI-GMP PHOSPHODIESTERASE PDED-RELATED"/>
    <property type="match status" value="1"/>
</dbReference>
<evidence type="ECO:0000313" key="3">
    <source>
        <dbReference type="Proteomes" id="UP000548632"/>
    </source>
</evidence>
<dbReference type="AlphaFoldDB" id="A0A839HLH4"/>
<proteinExistence type="predicted"/>
<dbReference type="InterPro" id="IPR035919">
    <property type="entry name" value="EAL_sf"/>
</dbReference>